<dbReference type="EMBL" id="JACHMI010000001">
    <property type="protein sequence ID" value="MBB6549375.1"/>
    <property type="molecule type" value="Genomic_DNA"/>
</dbReference>
<dbReference type="GO" id="GO:0005576">
    <property type="term" value="C:extracellular region"/>
    <property type="evidence" value="ECO:0007669"/>
    <property type="project" value="UniProtKB-SubCell"/>
</dbReference>
<dbReference type="Gene3D" id="1.10.640.10">
    <property type="entry name" value="Haem peroxidase domain superfamily, animal type"/>
    <property type="match status" value="1"/>
</dbReference>
<evidence type="ECO:0008006" key="7">
    <source>
        <dbReference type="Google" id="ProtNLM"/>
    </source>
</evidence>
<dbReference type="PANTHER" id="PTHR11475">
    <property type="entry name" value="OXIDASE/PEROXIDASE"/>
    <property type="match status" value="1"/>
</dbReference>
<dbReference type="RefSeq" id="WP_185103809.1">
    <property type="nucleotide sequence ID" value="NZ_BAAAXY010000259.1"/>
</dbReference>
<comment type="caution">
    <text evidence="5">The sequence shown here is derived from an EMBL/GenBank/DDBJ whole genome shotgun (WGS) entry which is preliminary data.</text>
</comment>
<proteinExistence type="predicted"/>
<dbReference type="InterPro" id="IPR010255">
    <property type="entry name" value="Haem_peroxidase_sf"/>
</dbReference>
<comment type="subcellular location">
    <subcellularLocation>
        <location evidence="1">Secreted</location>
    </subcellularLocation>
</comment>
<dbReference type="Proteomes" id="UP000565579">
    <property type="component" value="Unassembled WGS sequence"/>
</dbReference>
<dbReference type="GO" id="GO:0004601">
    <property type="term" value="F:peroxidase activity"/>
    <property type="evidence" value="ECO:0007669"/>
    <property type="project" value="InterPro"/>
</dbReference>
<accession>A0A7X0TZK3</accession>
<dbReference type="PANTHER" id="PTHR11475:SF4">
    <property type="entry name" value="CHORION PEROXIDASE"/>
    <property type="match status" value="1"/>
</dbReference>
<organism evidence="5 6">
    <name type="scientific">Nonomuraea rubra</name>
    <dbReference type="NCBI Taxonomy" id="46180"/>
    <lineage>
        <taxon>Bacteria</taxon>
        <taxon>Bacillati</taxon>
        <taxon>Actinomycetota</taxon>
        <taxon>Actinomycetes</taxon>
        <taxon>Streptosporangiales</taxon>
        <taxon>Streptosporangiaceae</taxon>
        <taxon>Nonomuraea</taxon>
    </lineage>
</organism>
<dbReference type="InterPro" id="IPR037120">
    <property type="entry name" value="Haem_peroxidase_sf_animal"/>
</dbReference>
<feature type="region of interest" description="Disordered" evidence="4">
    <location>
        <begin position="1"/>
        <end position="30"/>
    </location>
</feature>
<dbReference type="SUPFAM" id="SSF48113">
    <property type="entry name" value="Heme-dependent peroxidases"/>
    <property type="match status" value="1"/>
</dbReference>
<evidence type="ECO:0000256" key="4">
    <source>
        <dbReference type="SAM" id="MobiDB-lite"/>
    </source>
</evidence>
<dbReference type="Pfam" id="PF03098">
    <property type="entry name" value="An_peroxidase"/>
    <property type="match status" value="1"/>
</dbReference>
<evidence type="ECO:0000313" key="5">
    <source>
        <dbReference type="EMBL" id="MBB6549375.1"/>
    </source>
</evidence>
<protein>
    <recommendedName>
        <fullName evidence="7">Heme peroxidase</fullName>
    </recommendedName>
</protein>
<dbReference type="InterPro" id="IPR019791">
    <property type="entry name" value="Haem_peroxidase_animal"/>
</dbReference>
<evidence type="ECO:0000256" key="1">
    <source>
        <dbReference type="ARBA" id="ARBA00004613"/>
    </source>
</evidence>
<name>A0A7X0TZK3_9ACTN</name>
<sequence>MNRHQRSDYYLSDEGTIYQPDAGASRRQPSTWEELRHFRFSRLVPQEGPDPAGGPVDTSLAERLAAAMVPHSQDEQDEQPDSAIPAGYTYLGQFVDHDLTKDVTDRTLGERVTVEQLMQGRSPALDLDSLYGFGPGHPDSAACYEPDGVRLRTGRTAGVGDLSEFDGFDLARVRGSGEPLIPDPRNDENLAVAQIHLAFVRFHNRIVDDLVSQGTPSALLFDKARERVVLHYQWVLRHDYLPRIVDPAILDEVFTHGRQLFEVPIDPYGNGSRYATAVPGRLPTMPIEFSIAAFRIGHSMVRDGYEWNSVFNQDGTPATLDRLFTFSGTGGELNGDNRLPSNWIPDWRRLFDLAGDGEAGPAFAPPAGGLNRAKRIDTLLGRFLGQLPPGTFGGGLADGIPARIQRNLAFRNLVRADMVRLATGQQAARFMQQYTKLSPLSARDILDGERGADLSGLSGDDRSRIADHTPLWFYVLREAEINGGVLTGVGGRIVAEVMHRAMEGSRHSIVRRPGWRPDLLSPGGRFTMAHLLLHAFDHDPVLLNRVQ</sequence>
<dbReference type="PROSITE" id="PS50292">
    <property type="entry name" value="PEROXIDASE_3"/>
    <property type="match status" value="1"/>
</dbReference>
<dbReference type="GO" id="GO:0006979">
    <property type="term" value="P:response to oxidative stress"/>
    <property type="evidence" value="ECO:0007669"/>
    <property type="project" value="InterPro"/>
</dbReference>
<dbReference type="CDD" id="cd09819">
    <property type="entry name" value="An_peroxidase_bacterial_1"/>
    <property type="match status" value="1"/>
</dbReference>
<keyword evidence="6" id="KW-1185">Reference proteome</keyword>
<evidence type="ECO:0000256" key="2">
    <source>
        <dbReference type="ARBA" id="ARBA00022525"/>
    </source>
</evidence>
<reference evidence="5 6" key="1">
    <citation type="submission" date="2020-08" db="EMBL/GenBank/DDBJ databases">
        <title>Sequencing the genomes of 1000 actinobacteria strains.</title>
        <authorList>
            <person name="Klenk H.-P."/>
        </authorList>
    </citation>
    <scope>NUCLEOTIDE SEQUENCE [LARGE SCALE GENOMIC DNA]</scope>
    <source>
        <strain evidence="5 6">DSM 43768</strain>
    </source>
</reference>
<evidence type="ECO:0000313" key="6">
    <source>
        <dbReference type="Proteomes" id="UP000565579"/>
    </source>
</evidence>
<keyword evidence="2" id="KW-0964">Secreted</keyword>
<keyword evidence="3" id="KW-0325">Glycoprotein</keyword>
<evidence type="ECO:0000256" key="3">
    <source>
        <dbReference type="ARBA" id="ARBA00023180"/>
    </source>
</evidence>
<gene>
    <name evidence="5" type="ORF">HD593_004170</name>
</gene>
<dbReference type="AlphaFoldDB" id="A0A7X0TZK3"/>
<dbReference type="GO" id="GO:0020037">
    <property type="term" value="F:heme binding"/>
    <property type="evidence" value="ECO:0007669"/>
    <property type="project" value="InterPro"/>
</dbReference>